<dbReference type="SUPFAM" id="SSF74778">
    <property type="entry name" value="Aconitase B, N-terminal domain"/>
    <property type="match status" value="1"/>
</dbReference>
<keyword evidence="10 17" id="KW-0816">Tricarboxylic acid cycle</keyword>
<keyword evidence="15 17" id="KW-0456">Lyase</keyword>
<dbReference type="NCBIfam" id="NF006690">
    <property type="entry name" value="PRK09238.1"/>
    <property type="match status" value="1"/>
</dbReference>
<dbReference type="Gene3D" id="3.40.1060.10">
    <property type="entry name" value="Aconitase, Domain 2"/>
    <property type="match status" value="1"/>
</dbReference>
<dbReference type="Pfam" id="PF00330">
    <property type="entry name" value="Aconitase"/>
    <property type="match status" value="1"/>
</dbReference>
<dbReference type="InterPro" id="IPR001030">
    <property type="entry name" value="Acoase/IPM_deHydtase_lsu_aba"/>
</dbReference>
<evidence type="ECO:0000256" key="15">
    <source>
        <dbReference type="ARBA" id="ARBA00023239"/>
    </source>
</evidence>
<comment type="pathway">
    <text evidence="3 17">Carbohydrate metabolism; tricarboxylic acid cycle; isocitrate from oxaloacetate: step 2/2.</text>
</comment>
<evidence type="ECO:0000256" key="6">
    <source>
        <dbReference type="ARBA" id="ARBA00012926"/>
    </source>
</evidence>
<dbReference type="PANTHER" id="PTHR43160:SF4">
    <property type="entry name" value="ACONITATE HYDRATASE B"/>
    <property type="match status" value="1"/>
</dbReference>
<evidence type="ECO:0000256" key="16">
    <source>
        <dbReference type="ARBA" id="ARBA00023501"/>
    </source>
</evidence>
<keyword evidence="22" id="KW-1185">Reference proteome</keyword>
<dbReference type="Gene3D" id="3.30.499.10">
    <property type="entry name" value="Aconitase, domain 3"/>
    <property type="match status" value="2"/>
</dbReference>
<dbReference type="InterPro" id="IPR015929">
    <property type="entry name" value="Aconitase_B_swivel"/>
</dbReference>
<dbReference type="Pfam" id="PF11791">
    <property type="entry name" value="Aconitase_B_N"/>
    <property type="match status" value="1"/>
</dbReference>
<dbReference type="InterPro" id="IPR015928">
    <property type="entry name" value="Aconitase/3IPM_dehydase_swvl"/>
</dbReference>
<dbReference type="InterPro" id="IPR018136">
    <property type="entry name" value="Aconitase_4Fe-4S_BS"/>
</dbReference>
<evidence type="ECO:0000259" key="20">
    <source>
        <dbReference type="Pfam" id="PF11791"/>
    </source>
</evidence>
<keyword evidence="12" id="KW-0694">RNA-binding</keyword>
<evidence type="ECO:0000256" key="1">
    <source>
        <dbReference type="ARBA" id="ARBA00000118"/>
    </source>
</evidence>
<dbReference type="Proteomes" id="UP001497493">
    <property type="component" value="Chromosome"/>
</dbReference>
<dbReference type="Gene3D" id="3.20.19.10">
    <property type="entry name" value="Aconitase, domain 4"/>
    <property type="match status" value="1"/>
</dbReference>
<evidence type="ECO:0000256" key="13">
    <source>
        <dbReference type="ARBA" id="ARBA00023004"/>
    </source>
</evidence>
<dbReference type="PIRSF" id="PIRSF036687">
    <property type="entry name" value="AcnB"/>
    <property type="match status" value="1"/>
</dbReference>
<evidence type="ECO:0000256" key="12">
    <source>
        <dbReference type="ARBA" id="ARBA00022884"/>
    </source>
</evidence>
<evidence type="ECO:0000256" key="8">
    <source>
        <dbReference type="ARBA" id="ARBA00019379"/>
    </source>
</evidence>
<dbReference type="EC" id="4.2.1.3" evidence="6 17"/>
<comment type="catalytic activity">
    <reaction evidence="1 17">
        <text>(2S,3R)-3-hydroxybutane-1,2,3-tricarboxylate = 2-methyl-cis-aconitate + H2O</text>
        <dbReference type="Rhea" id="RHEA:17941"/>
        <dbReference type="ChEBI" id="CHEBI:15377"/>
        <dbReference type="ChEBI" id="CHEBI:57429"/>
        <dbReference type="ChEBI" id="CHEBI:57872"/>
        <dbReference type="EC" id="4.2.1.99"/>
    </reaction>
</comment>
<dbReference type="NCBIfam" id="TIGR00117">
    <property type="entry name" value="acnB"/>
    <property type="match status" value="1"/>
</dbReference>
<keyword evidence="11" id="KW-0479">Metal-binding</keyword>
<evidence type="ECO:0000313" key="22">
    <source>
        <dbReference type="Proteomes" id="UP001497493"/>
    </source>
</evidence>
<comment type="pathway">
    <text evidence="4">Organic acid metabolism; propanoate degradation.</text>
</comment>
<organism evidence="21 22">
    <name type="scientific">Candidatus Methylocalor cossyra</name>
    <dbReference type="NCBI Taxonomy" id="3108543"/>
    <lineage>
        <taxon>Bacteria</taxon>
        <taxon>Pseudomonadati</taxon>
        <taxon>Pseudomonadota</taxon>
        <taxon>Gammaproteobacteria</taxon>
        <taxon>Methylococcales</taxon>
        <taxon>Methylococcaceae</taxon>
        <taxon>Candidatus Methylocalor</taxon>
    </lineage>
</organism>
<dbReference type="GO" id="GO:0047456">
    <property type="term" value="F:2-methylisocitrate dehydratase activity"/>
    <property type="evidence" value="ECO:0007669"/>
    <property type="project" value="UniProtKB-EC"/>
</dbReference>
<feature type="domain" description="Aconitase B swivel" evidence="19">
    <location>
        <begin position="168"/>
        <end position="375"/>
    </location>
</feature>
<feature type="domain" description="Aconitase/3-isopropylmalate dehydratase large subunit alpha/beta/alpha" evidence="18">
    <location>
        <begin position="464"/>
        <end position="811"/>
    </location>
</feature>
<evidence type="ECO:0000259" key="18">
    <source>
        <dbReference type="Pfam" id="PF00330"/>
    </source>
</evidence>
<evidence type="ECO:0000256" key="10">
    <source>
        <dbReference type="ARBA" id="ARBA00022532"/>
    </source>
</evidence>
<dbReference type="Gene3D" id="1.25.40.310">
    <property type="entry name" value="Aconitate B, HEAT-like domain"/>
    <property type="match status" value="1"/>
</dbReference>
<evidence type="ECO:0000256" key="3">
    <source>
        <dbReference type="ARBA" id="ARBA00004717"/>
    </source>
</evidence>
<keyword evidence="9" id="KW-0004">4Fe-4S</keyword>
<dbReference type="InterPro" id="IPR050926">
    <property type="entry name" value="Aconitase/IPM_isomerase"/>
</dbReference>
<keyword evidence="13" id="KW-0408">Iron</keyword>
<protein>
    <recommendedName>
        <fullName evidence="8 17">Aconitate hydratase B</fullName>
        <ecNumber evidence="6 17">4.2.1.3</ecNumber>
        <ecNumber evidence="7 17">4.2.1.99</ecNumber>
    </recommendedName>
    <alternativeName>
        <fullName evidence="17">2-methylisocitrate dehydratase</fullName>
    </alternativeName>
</protein>
<evidence type="ECO:0000256" key="4">
    <source>
        <dbReference type="ARBA" id="ARBA00005026"/>
    </source>
</evidence>
<evidence type="ECO:0000256" key="2">
    <source>
        <dbReference type="ARBA" id="ARBA00001966"/>
    </source>
</evidence>
<dbReference type="PROSITE" id="PS00450">
    <property type="entry name" value="ACONITASE_1"/>
    <property type="match status" value="1"/>
</dbReference>
<name>A0ABP1C794_9GAMM</name>
<dbReference type="InterPro" id="IPR036008">
    <property type="entry name" value="Aconitase_4Fe-4S_dom"/>
</dbReference>
<gene>
    <name evidence="21" type="primary">acnB</name>
    <name evidence="21" type="ORF">MECH1_V1_1205</name>
</gene>
<evidence type="ECO:0000256" key="11">
    <source>
        <dbReference type="ARBA" id="ARBA00022723"/>
    </source>
</evidence>
<dbReference type="InterPro" id="IPR015933">
    <property type="entry name" value="Aconitase_B_HEAT-like_dom"/>
</dbReference>
<dbReference type="InterPro" id="IPR015932">
    <property type="entry name" value="Aconitase_dom2"/>
</dbReference>
<dbReference type="RefSeq" id="WP_348759501.1">
    <property type="nucleotide sequence ID" value="NZ_OZ026884.1"/>
</dbReference>
<dbReference type="EC" id="4.2.1.99" evidence="7 17"/>
<dbReference type="PROSITE" id="PS01244">
    <property type="entry name" value="ACONITASE_2"/>
    <property type="match status" value="1"/>
</dbReference>
<evidence type="ECO:0000313" key="21">
    <source>
        <dbReference type="EMBL" id="CAL1239981.1"/>
    </source>
</evidence>
<dbReference type="SUPFAM" id="SSF52016">
    <property type="entry name" value="LeuD/IlvD-like"/>
    <property type="match status" value="1"/>
</dbReference>
<dbReference type="SUPFAM" id="SSF53732">
    <property type="entry name" value="Aconitase iron-sulfur domain"/>
    <property type="match status" value="1"/>
</dbReference>
<evidence type="ECO:0000256" key="14">
    <source>
        <dbReference type="ARBA" id="ARBA00023014"/>
    </source>
</evidence>
<comment type="similarity">
    <text evidence="5 17">Belongs to the aconitase/IPM isomerase family.</text>
</comment>
<dbReference type="CDD" id="cd01576">
    <property type="entry name" value="AcnB_Swivel"/>
    <property type="match status" value="1"/>
</dbReference>
<sequence>MLDDYRQHAAERAAQGLPPKPLNARWTCELVEWLKNPPAGAEAFLLDLLTHRVPAGVDEAAYVKAAFLAAVAKGEAHSPILDPVRATELLGTMLGGYNVAPLVELLDHPQLGPVAARGLSHTLLVFDAFHDVQDKAAAGNRPAQAVLRSWAEAEWFTARPPVAERITVIVFKVPGEITTDDLSPAQDAWSRPDIPLHAQAMLKAPREGVTHAPTQIAELKRKGFPVAFVGDVVGTGSSRKSATNSLLWHIGADIPHVPNKRAGGVCIAGKIAPIFFNTLEDSGALPIECEVSQLHTGDLIDIRPYEGILERHGTGELLSRFALKSEILLDEVQAGGRIPLIIGRGLTDRARRALGLEPSPRFRRPKAPADSGRGYTLAQKIVGRACGVPGVRPGTYCEPHMTTVGSQDTTGPMTRDELKDLACLGFSADLVLQSFCHTAAYPKPVDIEVHHTLPDFIMTRGGVSLRPGDGIIHSWLNRMLLPDTVGTGGDSHTRFPLGISFPAGSGLVAFAAATGVMPLDMPESVLVRFKGTLRPGITLRDLVHAIPYEALKRGLLTLEKKGKKNVFNGRILEIEGLPKLKVEQAFELADASAERSAAACTVRLDREPVEEYLRSNVVLLRWMIAQGYGDARTLARRIKAMEDWLAAPALLAPDPDAEYAEILEIDLDQITEPLLCCPNDPDDVKPLSAVAGTPVDEVFLGSCMTNIGHFRAAGKILERFGKPVPGRLWVAPPTRMDQAELTEEGYYGTYGKVGARTEVPGCSLCMGNQARVADNATVVSTSTRNFPNRMGAGARVFLASAELAAVCAVLGRIPTPTEYRDYTQGLEGEAVYRYLNFDRLPEYRRQAEKVAVGQ</sequence>
<dbReference type="InterPro" id="IPR004406">
    <property type="entry name" value="Aconitase_B"/>
</dbReference>
<reference evidence="21 22" key="1">
    <citation type="submission" date="2024-04" db="EMBL/GenBank/DDBJ databases">
        <authorList>
            <person name="Cremers G."/>
        </authorList>
    </citation>
    <scope>NUCLEOTIDE SEQUENCE [LARGE SCALE GENOMIC DNA]</scope>
    <source>
        <strain evidence="21">MeCH1-AG</strain>
    </source>
</reference>
<dbReference type="EMBL" id="OZ026884">
    <property type="protein sequence ID" value="CAL1239981.1"/>
    <property type="molecule type" value="Genomic_DNA"/>
</dbReference>
<proteinExistence type="inferred from homology"/>
<comment type="catalytic activity">
    <reaction evidence="16 17">
        <text>citrate = D-threo-isocitrate</text>
        <dbReference type="Rhea" id="RHEA:10336"/>
        <dbReference type="ChEBI" id="CHEBI:15562"/>
        <dbReference type="ChEBI" id="CHEBI:16947"/>
        <dbReference type="EC" id="4.2.1.3"/>
    </reaction>
</comment>
<dbReference type="Pfam" id="PF06434">
    <property type="entry name" value="Aconitase_2_N"/>
    <property type="match status" value="1"/>
</dbReference>
<dbReference type="InterPro" id="IPR036288">
    <property type="entry name" value="Aconitase_B_HEAT-like_dom_sf"/>
</dbReference>
<feature type="domain" description="Aconitase B HEAT-like" evidence="20">
    <location>
        <begin position="4"/>
        <end position="156"/>
    </location>
</feature>
<evidence type="ECO:0000259" key="19">
    <source>
        <dbReference type="Pfam" id="PF06434"/>
    </source>
</evidence>
<evidence type="ECO:0000256" key="7">
    <source>
        <dbReference type="ARBA" id="ARBA00013250"/>
    </source>
</evidence>
<dbReference type="PANTHER" id="PTHR43160">
    <property type="entry name" value="ACONITATE HYDRATASE B"/>
    <property type="match status" value="1"/>
</dbReference>
<keyword evidence="14" id="KW-0411">Iron-sulfur</keyword>
<evidence type="ECO:0000256" key="9">
    <source>
        <dbReference type="ARBA" id="ARBA00022485"/>
    </source>
</evidence>
<evidence type="ECO:0000256" key="5">
    <source>
        <dbReference type="ARBA" id="ARBA00007185"/>
    </source>
</evidence>
<dbReference type="CDD" id="cd01581">
    <property type="entry name" value="AcnB"/>
    <property type="match status" value="1"/>
</dbReference>
<dbReference type="InterPro" id="IPR015931">
    <property type="entry name" value="Acnase/IPM_dHydase_lsu_aba_1/3"/>
</dbReference>
<comment type="cofactor">
    <cofactor evidence="2">
        <name>[4Fe-4S] cluster</name>
        <dbReference type="ChEBI" id="CHEBI:49883"/>
    </cofactor>
</comment>
<dbReference type="GO" id="GO:0003994">
    <property type="term" value="F:aconitate hydratase activity"/>
    <property type="evidence" value="ECO:0007669"/>
    <property type="project" value="UniProtKB-EC"/>
</dbReference>
<accession>A0ABP1C794</accession>
<evidence type="ECO:0000256" key="17">
    <source>
        <dbReference type="PIRNR" id="PIRNR036687"/>
    </source>
</evidence>